<evidence type="ECO:0000259" key="1">
    <source>
        <dbReference type="Pfam" id="PF11443"/>
    </source>
</evidence>
<evidence type="ECO:0000313" key="3">
    <source>
        <dbReference type="EMBL" id="OQR85780.1"/>
    </source>
</evidence>
<dbReference type="PANTHER" id="PTHR31373:SF27">
    <property type="entry name" value="TROVE DOMAIN-CONTAINING PROTEIN"/>
    <property type="match status" value="1"/>
</dbReference>
<name>A0A1V9YJ97_ACHHY</name>
<reference evidence="3 4" key="1">
    <citation type="journal article" date="2014" name="Genome Biol. Evol.">
        <title>The secreted proteins of Achlya hypogyna and Thraustotheca clavata identify the ancestral oomycete secretome and reveal gene acquisitions by horizontal gene transfer.</title>
        <authorList>
            <person name="Misner I."/>
            <person name="Blouin N."/>
            <person name="Leonard G."/>
            <person name="Richards T.A."/>
            <person name="Lane C.E."/>
        </authorList>
    </citation>
    <scope>NUCLEOTIDE SEQUENCE [LARGE SCALE GENOMIC DNA]</scope>
    <source>
        <strain evidence="3 4">ATCC 48635</strain>
    </source>
</reference>
<dbReference type="Pfam" id="PF25043">
    <property type="entry name" value="DUF7788"/>
    <property type="match status" value="1"/>
</dbReference>
<accession>A0A1V9YJ97</accession>
<dbReference type="Gene3D" id="3.40.50.410">
    <property type="entry name" value="von Willebrand factor, type A domain"/>
    <property type="match status" value="1"/>
</dbReference>
<dbReference type="OrthoDB" id="1149618at2759"/>
<dbReference type="PIRSF" id="PIRSF015417">
    <property type="entry name" value="T31B5_30_vWA"/>
    <property type="match status" value="1"/>
</dbReference>
<proteinExistence type="predicted"/>
<dbReference type="PANTHER" id="PTHR31373">
    <property type="entry name" value="OS06G0652100 PROTEIN"/>
    <property type="match status" value="1"/>
</dbReference>
<dbReference type="InterPro" id="IPR058580">
    <property type="entry name" value="DUF2828"/>
</dbReference>
<organism evidence="3 4">
    <name type="scientific">Achlya hypogyna</name>
    <name type="common">Oomycete</name>
    <name type="synonym">Protoachlya hypogyna</name>
    <dbReference type="NCBI Taxonomy" id="1202772"/>
    <lineage>
        <taxon>Eukaryota</taxon>
        <taxon>Sar</taxon>
        <taxon>Stramenopiles</taxon>
        <taxon>Oomycota</taxon>
        <taxon>Saprolegniomycetes</taxon>
        <taxon>Saprolegniales</taxon>
        <taxon>Achlyaceae</taxon>
        <taxon>Achlya</taxon>
    </lineage>
</organism>
<dbReference type="Proteomes" id="UP000243579">
    <property type="component" value="Unassembled WGS sequence"/>
</dbReference>
<comment type="caution">
    <text evidence="3">The sequence shown here is derived from an EMBL/GenBank/DDBJ whole genome shotgun (WGS) entry which is preliminary data.</text>
</comment>
<evidence type="ECO:0000259" key="2">
    <source>
        <dbReference type="Pfam" id="PF25043"/>
    </source>
</evidence>
<gene>
    <name evidence="3" type="ORF">ACHHYP_11383</name>
</gene>
<feature type="domain" description="DUF2828" evidence="1">
    <location>
        <begin position="23"/>
        <end position="111"/>
    </location>
</feature>
<dbReference type="InterPro" id="IPR056690">
    <property type="entry name" value="DUF7788"/>
</dbReference>
<evidence type="ECO:0008006" key="5">
    <source>
        <dbReference type="Google" id="ProtNLM"/>
    </source>
</evidence>
<evidence type="ECO:0000313" key="4">
    <source>
        <dbReference type="Proteomes" id="UP000243579"/>
    </source>
</evidence>
<dbReference type="InterPro" id="IPR036465">
    <property type="entry name" value="vWFA_dom_sf"/>
</dbReference>
<dbReference type="SUPFAM" id="SSF53300">
    <property type="entry name" value="vWA-like"/>
    <property type="match status" value="1"/>
</dbReference>
<dbReference type="InterPro" id="IPR011205">
    <property type="entry name" value="UCP015417_vWA"/>
</dbReference>
<dbReference type="AlphaFoldDB" id="A0A1V9YJ97"/>
<sequence length="515" mass="55685">MDFADAAKEVADAAKVVAARTTTWNGAASHASTASARVDLFAGVLRGTDPARIEALVAASFAEDPLHTLKIVAYLRDIRGGKGERDAARVALRCLATLAPEALAVNLAHYAGVYGRYDDLLTFLGTPLEGPSLDVLADQLRADLAALESGATPVSLCAKWVPSEKRKADKQSRATSKIAKRMQLTCAQLRKGYLSPLRAHLKLLERHMCAKDWDKIEFDKVPSVAMHIHGKPGHAFQRHLPEAFASWKASLQTGATKVNAAALFPHQVVGRYFGPYDAMMTDVDELVEAQWRVLVDHARSLGTLSRTLVMADVSGSMSGLPMMVSLALGILVSEVATDAYKDLVLTFHETPSFFRITGDTLLTKIQSLAAAPWGGSTDFLAALRLVIGLGQQRQLTSEQMPQKLLVVSDMQFNEADGASYETNYEALVREFAAAGYAVPQVIFWNVNGAVTDFPTLGSQADVALISGYSPSVMKAALLGTSTSPLQTMLNAILDARYDLIRLPITDREDEDLELV</sequence>
<feature type="domain" description="DUF7788" evidence="2">
    <location>
        <begin position="308"/>
        <end position="478"/>
    </location>
</feature>
<feature type="domain" description="DUF2828" evidence="1">
    <location>
        <begin position="135"/>
        <end position="304"/>
    </location>
</feature>
<dbReference type="EMBL" id="JNBR01001591">
    <property type="protein sequence ID" value="OQR85780.1"/>
    <property type="molecule type" value="Genomic_DNA"/>
</dbReference>
<keyword evidence="4" id="KW-1185">Reference proteome</keyword>
<protein>
    <recommendedName>
        <fullName evidence="5">TROVE domain-containing protein</fullName>
    </recommendedName>
</protein>
<dbReference type="Pfam" id="PF11443">
    <property type="entry name" value="DUF2828"/>
    <property type="match status" value="2"/>
</dbReference>